<evidence type="ECO:0000256" key="4">
    <source>
        <dbReference type="ARBA" id="ARBA00022692"/>
    </source>
</evidence>
<keyword evidence="5 7" id="KW-1133">Transmembrane helix</keyword>
<comment type="subcellular location">
    <subcellularLocation>
        <location evidence="1">Membrane</location>
        <topology evidence="1">Multi-pass membrane protein</topology>
    </subcellularLocation>
</comment>
<evidence type="ECO:0000256" key="2">
    <source>
        <dbReference type="ARBA" id="ARBA00007863"/>
    </source>
</evidence>
<organism evidence="8 9">
    <name type="scientific">Bremia lactucae</name>
    <name type="common">Lettuce downy mildew</name>
    <dbReference type="NCBI Taxonomy" id="4779"/>
    <lineage>
        <taxon>Eukaryota</taxon>
        <taxon>Sar</taxon>
        <taxon>Stramenopiles</taxon>
        <taxon>Oomycota</taxon>
        <taxon>Peronosporomycetes</taxon>
        <taxon>Peronosporales</taxon>
        <taxon>Peronosporaceae</taxon>
        <taxon>Bremia</taxon>
    </lineage>
</organism>
<sequence>MSLNREATEHDKLLRASVLLPSPNVDHRRHKSFDWLLGVTFLVAVALIWTFASVLVQFIFHDLSFHGPFFLSYVGISLFSIHLPLYYISHILWPKVKTYVQNKPPQLRLSPPLHDTGRQASYREIGYISAQISPLWFLANYTYNESLNLTSVSSSTIVSSTSTVFTFLLSVMVLHEPFVKMNVMGVIVCLIGNLTTILNDTKVAQGTNPVLGDFVAFFAAFMYGVYTTAIRALIPHEEQVNLSLFFGFVGLINMIVLLPVVLCFHITGIESLRSLSFEILLLMGVKGLLDNVLSDYLWARAVFLTSPTVATVGLSLTVPMALVADFLFQRIVPTMVTIMASILVILGFVLVNLGTKTHPDDEYLQPFKDKSETNFTGILANN</sequence>
<feature type="transmembrane region" description="Helical" evidence="7">
    <location>
        <begin position="242"/>
        <end position="267"/>
    </location>
</feature>
<feature type="transmembrane region" description="Helical" evidence="7">
    <location>
        <begin position="210"/>
        <end position="230"/>
    </location>
</feature>
<dbReference type="Proteomes" id="UP000294530">
    <property type="component" value="Unassembled WGS sequence"/>
</dbReference>
<evidence type="ECO:0008006" key="10">
    <source>
        <dbReference type="Google" id="ProtNLM"/>
    </source>
</evidence>
<evidence type="ECO:0000313" key="8">
    <source>
        <dbReference type="EMBL" id="TDH74408.1"/>
    </source>
</evidence>
<dbReference type="OrthoDB" id="1436450at2759"/>
<dbReference type="GeneID" id="94345745"/>
<comment type="caution">
    <text evidence="8">The sequence shown here is derived from an EMBL/GenBank/DDBJ whole genome shotgun (WGS) entry which is preliminary data.</text>
</comment>
<dbReference type="GO" id="GO:0016020">
    <property type="term" value="C:membrane"/>
    <property type="evidence" value="ECO:0007669"/>
    <property type="project" value="UniProtKB-SubCell"/>
</dbReference>
<evidence type="ECO:0000313" key="9">
    <source>
        <dbReference type="Proteomes" id="UP000294530"/>
    </source>
</evidence>
<dbReference type="GO" id="GO:0022857">
    <property type="term" value="F:transmembrane transporter activity"/>
    <property type="evidence" value="ECO:0007669"/>
    <property type="project" value="InterPro"/>
</dbReference>
<dbReference type="KEGG" id="blac:94345745"/>
<feature type="transmembrane region" description="Helical" evidence="7">
    <location>
        <begin position="297"/>
        <end position="324"/>
    </location>
</feature>
<dbReference type="InterPro" id="IPR009262">
    <property type="entry name" value="SLC35_F1/F2/F6"/>
</dbReference>
<keyword evidence="3" id="KW-0813">Transport</keyword>
<name>A0A976P011_BRELC</name>
<dbReference type="Pfam" id="PF06027">
    <property type="entry name" value="SLC35F"/>
    <property type="match status" value="1"/>
</dbReference>
<feature type="transmembrane region" description="Helical" evidence="7">
    <location>
        <begin position="66"/>
        <end position="88"/>
    </location>
</feature>
<keyword evidence="6 7" id="KW-0472">Membrane</keyword>
<evidence type="ECO:0000256" key="1">
    <source>
        <dbReference type="ARBA" id="ARBA00004141"/>
    </source>
</evidence>
<dbReference type="PANTHER" id="PTHR23051:SF0">
    <property type="entry name" value="SOLUTE CARRIER FAMILY 35 MEMBER F5"/>
    <property type="match status" value="1"/>
</dbReference>
<dbReference type="InterPro" id="IPR037185">
    <property type="entry name" value="EmrE-like"/>
</dbReference>
<evidence type="ECO:0000256" key="5">
    <source>
        <dbReference type="ARBA" id="ARBA00022989"/>
    </source>
</evidence>
<dbReference type="AlphaFoldDB" id="A0A976P011"/>
<proteinExistence type="inferred from homology"/>
<accession>A0A976P011</accession>
<dbReference type="RefSeq" id="XP_067823906.1">
    <property type="nucleotide sequence ID" value="XM_067960074.1"/>
</dbReference>
<evidence type="ECO:0000256" key="7">
    <source>
        <dbReference type="SAM" id="Phobius"/>
    </source>
</evidence>
<feature type="transmembrane region" description="Helical" evidence="7">
    <location>
        <begin position="35"/>
        <end position="60"/>
    </location>
</feature>
<reference evidence="8 9" key="1">
    <citation type="journal article" date="2021" name="Genome Biol.">
        <title>AFLAP: assembly-free linkage analysis pipeline using k-mers from genome sequencing data.</title>
        <authorList>
            <person name="Fletcher K."/>
            <person name="Zhang L."/>
            <person name="Gil J."/>
            <person name="Han R."/>
            <person name="Cavanaugh K."/>
            <person name="Michelmore R."/>
        </authorList>
    </citation>
    <scope>NUCLEOTIDE SEQUENCE [LARGE SCALE GENOMIC DNA]</scope>
    <source>
        <strain evidence="8 9">SF5</strain>
    </source>
</reference>
<protein>
    <recommendedName>
        <fullName evidence="10">EamA domain-containing protein</fullName>
    </recommendedName>
</protein>
<feature type="transmembrane region" description="Helical" evidence="7">
    <location>
        <begin position="181"/>
        <end position="198"/>
    </location>
</feature>
<keyword evidence="4 7" id="KW-0812">Transmembrane</keyword>
<feature type="transmembrane region" description="Helical" evidence="7">
    <location>
        <begin position="331"/>
        <end position="351"/>
    </location>
</feature>
<comment type="similarity">
    <text evidence="2">Belongs to the SLC35F solute transporter family.</text>
</comment>
<dbReference type="PANTHER" id="PTHR23051">
    <property type="entry name" value="SOLUTE CARRIER FAMILY 35, MEMBER F5"/>
    <property type="match status" value="1"/>
</dbReference>
<dbReference type="SUPFAM" id="SSF103481">
    <property type="entry name" value="Multidrug resistance efflux transporter EmrE"/>
    <property type="match status" value="2"/>
</dbReference>
<keyword evidence="9" id="KW-1185">Reference proteome</keyword>
<feature type="transmembrane region" description="Helical" evidence="7">
    <location>
        <begin position="155"/>
        <end position="174"/>
    </location>
</feature>
<evidence type="ECO:0000256" key="6">
    <source>
        <dbReference type="ARBA" id="ARBA00023136"/>
    </source>
</evidence>
<evidence type="ECO:0000256" key="3">
    <source>
        <dbReference type="ARBA" id="ARBA00022448"/>
    </source>
</evidence>
<dbReference type="EMBL" id="SHOA02000003">
    <property type="protein sequence ID" value="TDH74408.1"/>
    <property type="molecule type" value="Genomic_DNA"/>
</dbReference>
<gene>
    <name evidence="8" type="ORF">CCR75_001973</name>
</gene>